<dbReference type="Pfam" id="PF04773">
    <property type="entry name" value="FecR"/>
    <property type="match status" value="1"/>
</dbReference>
<dbReference type="GO" id="GO:0016989">
    <property type="term" value="F:sigma factor antagonist activity"/>
    <property type="evidence" value="ECO:0007669"/>
    <property type="project" value="TreeGrafter"/>
</dbReference>
<feature type="domain" description="FecR protein" evidence="2">
    <location>
        <begin position="124"/>
        <end position="216"/>
    </location>
</feature>
<feature type="transmembrane region" description="Helical" evidence="1">
    <location>
        <begin position="54"/>
        <end position="74"/>
    </location>
</feature>
<gene>
    <name evidence="3" type="ORF">J3U88_21325</name>
</gene>
<dbReference type="Proteomes" id="UP000664417">
    <property type="component" value="Unassembled WGS sequence"/>
</dbReference>
<name>A0A8J7QC62_9BACT</name>
<organism evidence="3 4">
    <name type="scientific">Acanthopleuribacter pedis</name>
    <dbReference type="NCBI Taxonomy" id="442870"/>
    <lineage>
        <taxon>Bacteria</taxon>
        <taxon>Pseudomonadati</taxon>
        <taxon>Acidobacteriota</taxon>
        <taxon>Holophagae</taxon>
        <taxon>Acanthopleuribacterales</taxon>
        <taxon>Acanthopleuribacteraceae</taxon>
        <taxon>Acanthopleuribacter</taxon>
    </lineage>
</organism>
<reference evidence="3" key="1">
    <citation type="submission" date="2021-03" db="EMBL/GenBank/DDBJ databases">
        <authorList>
            <person name="Wang G."/>
        </authorList>
    </citation>
    <scope>NUCLEOTIDE SEQUENCE</scope>
    <source>
        <strain evidence="3">KCTC 12899</strain>
    </source>
</reference>
<sequence length="342" mass="36688">MNQSDSKDMDALGQLLRTAGAPKEPDEVQTARVRASVQAHWQNRVAQQQRRTRLRYGLGGLSAVAAVAAVYFLAVVTPWQAPVVVPAEGGAMVTRLEGKVFLQLGTTPTSHVLSVGDEIPPGATIVSGAGERLAAKLSNGMSLRLDQASRLVYQDPRNLKLEQGAVYFSSATGGTTTGESITVHTSLGDVRDIGTQFEVRLDGEGLSVRVREGEIELSHGSGKAFANARTELRLGASGVVKRIMNLDAHDASWDWVSGIAPIPTFEGKNLGFFIDWYARERGFDMVFEDTAVAANHRLTEINGDFAGFSPDTLLEVVLPACGLEHERQGGKILIKEASGAHL</sequence>
<keyword evidence="1" id="KW-0812">Transmembrane</keyword>
<accession>A0A8J7QC62</accession>
<evidence type="ECO:0000313" key="3">
    <source>
        <dbReference type="EMBL" id="MBO1321034.1"/>
    </source>
</evidence>
<dbReference type="EMBL" id="JAFREP010000021">
    <property type="protein sequence ID" value="MBO1321034.1"/>
    <property type="molecule type" value="Genomic_DNA"/>
</dbReference>
<evidence type="ECO:0000256" key="1">
    <source>
        <dbReference type="SAM" id="Phobius"/>
    </source>
</evidence>
<evidence type="ECO:0000259" key="2">
    <source>
        <dbReference type="Pfam" id="PF04773"/>
    </source>
</evidence>
<evidence type="ECO:0000313" key="4">
    <source>
        <dbReference type="Proteomes" id="UP000664417"/>
    </source>
</evidence>
<comment type="caution">
    <text evidence="3">The sequence shown here is derived from an EMBL/GenBank/DDBJ whole genome shotgun (WGS) entry which is preliminary data.</text>
</comment>
<dbReference type="Gene3D" id="2.60.120.1440">
    <property type="match status" value="1"/>
</dbReference>
<dbReference type="InterPro" id="IPR006860">
    <property type="entry name" value="FecR"/>
</dbReference>
<proteinExistence type="predicted"/>
<keyword evidence="1" id="KW-1133">Transmembrane helix</keyword>
<keyword evidence="4" id="KW-1185">Reference proteome</keyword>
<dbReference type="PANTHER" id="PTHR30273">
    <property type="entry name" value="PERIPLASMIC SIGNAL SENSOR AND SIGMA FACTOR ACTIVATOR FECR-RELATED"/>
    <property type="match status" value="1"/>
</dbReference>
<dbReference type="AlphaFoldDB" id="A0A8J7QC62"/>
<dbReference type="PANTHER" id="PTHR30273:SF2">
    <property type="entry name" value="PROTEIN FECR"/>
    <property type="match status" value="1"/>
</dbReference>
<dbReference type="RefSeq" id="WP_207861008.1">
    <property type="nucleotide sequence ID" value="NZ_JAFREP010000021.1"/>
</dbReference>
<dbReference type="InterPro" id="IPR012373">
    <property type="entry name" value="Ferrdict_sens_TM"/>
</dbReference>
<protein>
    <submittedName>
        <fullName evidence="3">FecR domain-containing protein</fullName>
    </submittedName>
</protein>
<keyword evidence="1" id="KW-0472">Membrane</keyword>